<organism evidence="1 2">
    <name type="scientific">Schleiferilactobacillus perolens DSM 12744</name>
    <dbReference type="NCBI Taxonomy" id="1423792"/>
    <lineage>
        <taxon>Bacteria</taxon>
        <taxon>Bacillati</taxon>
        <taxon>Bacillota</taxon>
        <taxon>Bacilli</taxon>
        <taxon>Lactobacillales</taxon>
        <taxon>Lactobacillaceae</taxon>
        <taxon>Schleiferilactobacillus</taxon>
    </lineage>
</organism>
<gene>
    <name evidence="1" type="ORF">FD09_GL002582</name>
</gene>
<proteinExistence type="predicted"/>
<evidence type="ECO:0000313" key="2">
    <source>
        <dbReference type="Proteomes" id="UP000051330"/>
    </source>
</evidence>
<dbReference type="STRING" id="1423792.FD09_GL002582"/>
<reference evidence="1 2" key="1">
    <citation type="journal article" date="2015" name="Genome Announc.">
        <title>Expanding the biotechnology potential of lactobacilli through comparative genomics of 213 strains and associated genera.</title>
        <authorList>
            <person name="Sun Z."/>
            <person name="Harris H.M."/>
            <person name="McCann A."/>
            <person name="Guo C."/>
            <person name="Argimon S."/>
            <person name="Zhang W."/>
            <person name="Yang X."/>
            <person name="Jeffery I.B."/>
            <person name="Cooney J.C."/>
            <person name="Kagawa T.F."/>
            <person name="Liu W."/>
            <person name="Song Y."/>
            <person name="Salvetti E."/>
            <person name="Wrobel A."/>
            <person name="Rasinkangas P."/>
            <person name="Parkhill J."/>
            <person name="Rea M.C."/>
            <person name="O'Sullivan O."/>
            <person name="Ritari J."/>
            <person name="Douillard F.P."/>
            <person name="Paul Ross R."/>
            <person name="Yang R."/>
            <person name="Briner A.E."/>
            <person name="Felis G.E."/>
            <person name="de Vos W.M."/>
            <person name="Barrangou R."/>
            <person name="Klaenhammer T.R."/>
            <person name="Caufield P.W."/>
            <person name="Cui Y."/>
            <person name="Zhang H."/>
            <person name="O'Toole P.W."/>
        </authorList>
    </citation>
    <scope>NUCLEOTIDE SEQUENCE [LARGE SCALE GENOMIC DNA]</scope>
    <source>
        <strain evidence="1 2">DSM 12744</strain>
    </source>
</reference>
<name>A0A0R1N624_9LACO</name>
<protein>
    <submittedName>
        <fullName evidence="1">Uncharacterized protein</fullName>
    </submittedName>
</protein>
<dbReference type="RefSeq" id="WP_157053716.1">
    <property type="nucleotide sequence ID" value="NZ_AZEC01000005.1"/>
</dbReference>
<dbReference type="PATRIC" id="fig|1423792.3.peg.2633"/>
<comment type="caution">
    <text evidence="1">The sequence shown here is derived from an EMBL/GenBank/DDBJ whole genome shotgun (WGS) entry which is preliminary data.</text>
</comment>
<evidence type="ECO:0000313" key="1">
    <source>
        <dbReference type="EMBL" id="KRL13042.1"/>
    </source>
</evidence>
<dbReference type="EMBL" id="AZEC01000005">
    <property type="protein sequence ID" value="KRL13042.1"/>
    <property type="molecule type" value="Genomic_DNA"/>
</dbReference>
<dbReference type="Proteomes" id="UP000051330">
    <property type="component" value="Unassembled WGS sequence"/>
</dbReference>
<keyword evidence="2" id="KW-1185">Reference proteome</keyword>
<accession>A0A0R1N624</accession>
<sequence>MNKEEAKTQIHMAFANYFASGKSAPAFAADLYAIVDKIKPEHKPVQAVLDRITDLEE</sequence>
<dbReference type="AlphaFoldDB" id="A0A0R1N624"/>